<evidence type="ECO:0000313" key="1">
    <source>
        <dbReference type="EMBL" id="ADL58319.1"/>
    </source>
</evidence>
<dbReference type="Proteomes" id="UP000000345">
    <property type="component" value="Chromosome"/>
</dbReference>
<sequence>MNSVSDNSVFVETESYRRLLEALEVIRESRGNILHVVGAPGTGKSANLYRGIQEVGLDVYEVPCNLESADVDADYVFRHLLDEMKAELGADNRGDLYSKLAEFDAVVFADRFHDSHDFSEFTGFSQWTATAGSETLKFYLKCILEYIRNTRKFSNMNIIFQTAWRFYFRGKKLDIFTDIPILSSVLFHSLRIPFTAVRIDYTVTETLNIIKAHSGADEEEIRRYIELYGCRPRTVLEKMRSC</sequence>
<proteinExistence type="predicted"/>
<dbReference type="PATRIC" id="fig|79929.8.peg.709"/>
<dbReference type="KEGG" id="mmg:MTBMA_c07240"/>
<dbReference type="InterPro" id="IPR027417">
    <property type="entry name" value="P-loop_NTPase"/>
</dbReference>
<gene>
    <name evidence="1" type="ordered locus">MTBMA_c07240</name>
</gene>
<evidence type="ECO:0008006" key="3">
    <source>
        <dbReference type="Google" id="ProtNLM"/>
    </source>
</evidence>
<dbReference type="HOGENOM" id="CLU_1145243_0_0_2"/>
<name>D9PVS1_METTM</name>
<evidence type="ECO:0000313" key="2">
    <source>
        <dbReference type="Proteomes" id="UP000000345"/>
    </source>
</evidence>
<dbReference type="AlphaFoldDB" id="D9PVS1"/>
<reference evidence="1 2" key="2">
    <citation type="journal article" date="2010" name="J. Bacteriol.">
        <title>Complete genome sequence of Methanothermobacter marburgensis, a methanoarchaeon model organism.</title>
        <authorList>
            <person name="Liesegang H."/>
            <person name="Kaster A.K."/>
            <person name="Wiezer A."/>
            <person name="Goenrich M."/>
            <person name="Wollherr A."/>
            <person name="Seedorf H."/>
            <person name="Gottschalk G."/>
            <person name="Thauer R.K."/>
        </authorList>
    </citation>
    <scope>NUCLEOTIDE SEQUENCE [LARGE SCALE GENOMIC DNA]</scope>
    <source>
        <strain evidence="2">ATCC BAA-927 / DSM 2133 / JCM 14651 / NBRC 100331 / OCM 82 / Marburg</strain>
    </source>
</reference>
<dbReference type="EMBL" id="CP001710">
    <property type="protein sequence ID" value="ADL58319.1"/>
    <property type="molecule type" value="Genomic_DNA"/>
</dbReference>
<accession>D9PVS1</accession>
<reference key="1">
    <citation type="submission" date="2009-08" db="EMBL/GenBank/DDBJ databases">
        <title>The genome sequence of Methanothermobacter marburgensis.</title>
        <authorList>
            <person name="Kaster A."/>
            <person name="Seedorf H."/>
            <person name="Goenrich M."/>
            <person name="Wiezer A."/>
            <person name="Liesegang H."/>
            <person name="Thauer R."/>
            <person name="Gottschalk G."/>
        </authorList>
    </citation>
    <scope>NUCLEOTIDE SEQUENCE</scope>
    <source>
        <strain>Marburg</strain>
    </source>
</reference>
<organism evidence="1 2">
    <name type="scientific">Methanothermobacter marburgensis (strain ATCC BAA-927 / DSM 2133 / JCM 14651 / NBRC 100331 / OCM 82 / Marburg)</name>
    <name type="common">Methanobacterium thermoautotrophicum</name>
    <dbReference type="NCBI Taxonomy" id="79929"/>
    <lineage>
        <taxon>Archaea</taxon>
        <taxon>Methanobacteriati</taxon>
        <taxon>Methanobacteriota</taxon>
        <taxon>Methanomada group</taxon>
        <taxon>Methanobacteria</taxon>
        <taxon>Methanobacteriales</taxon>
        <taxon>Methanobacteriaceae</taxon>
        <taxon>Methanothermobacter</taxon>
    </lineage>
</organism>
<dbReference type="PaxDb" id="79929-MTBMA_c07240"/>
<keyword evidence="2" id="KW-1185">Reference proteome</keyword>
<protein>
    <recommendedName>
        <fullName evidence="3">ATP-binding protein</fullName>
    </recommendedName>
</protein>
<dbReference type="SUPFAM" id="SSF52540">
    <property type="entry name" value="P-loop containing nucleoside triphosphate hydrolases"/>
    <property type="match status" value="1"/>
</dbReference>
<dbReference type="STRING" id="79929.MTBMA_c07240"/>